<organism evidence="1 2">
    <name type="scientific">Enterococcus rivorum</name>
    <dbReference type="NCBI Taxonomy" id="762845"/>
    <lineage>
        <taxon>Bacteria</taxon>
        <taxon>Bacillati</taxon>
        <taxon>Bacillota</taxon>
        <taxon>Bacilli</taxon>
        <taxon>Lactobacillales</taxon>
        <taxon>Enterococcaceae</taxon>
        <taxon>Enterococcus</taxon>
    </lineage>
</organism>
<dbReference type="EMBL" id="MIEK01000067">
    <property type="protein sequence ID" value="OEH81021.1"/>
    <property type="molecule type" value="Genomic_DNA"/>
</dbReference>
<reference evidence="1 2" key="1">
    <citation type="submission" date="2016-09" db="EMBL/GenBank/DDBJ databases">
        <authorList>
            <person name="Capua I."/>
            <person name="De Benedictis P."/>
            <person name="Joannis T."/>
            <person name="Lombin L.H."/>
            <person name="Cattoli G."/>
        </authorList>
    </citation>
    <scope>NUCLEOTIDE SEQUENCE [LARGE SCALE GENOMIC DNA]</scope>
    <source>
        <strain evidence="1 2">LMG 25899</strain>
    </source>
</reference>
<dbReference type="AlphaFoldDB" id="A0A1E5KT38"/>
<evidence type="ECO:0000313" key="2">
    <source>
        <dbReference type="Proteomes" id="UP000095256"/>
    </source>
</evidence>
<accession>A0A1E5KT38</accession>
<comment type="caution">
    <text evidence="1">The sequence shown here is derived from an EMBL/GenBank/DDBJ whole genome shotgun (WGS) entry which is preliminary data.</text>
</comment>
<keyword evidence="2" id="KW-1185">Reference proteome</keyword>
<protein>
    <submittedName>
        <fullName evidence="1">Uncharacterized protein</fullName>
    </submittedName>
</protein>
<proteinExistence type="predicted"/>
<evidence type="ECO:0000313" key="1">
    <source>
        <dbReference type="EMBL" id="OEH81021.1"/>
    </source>
</evidence>
<dbReference type="Proteomes" id="UP000095256">
    <property type="component" value="Unassembled WGS sequence"/>
</dbReference>
<gene>
    <name evidence="1" type="ORF">BCR26_05775</name>
</gene>
<name>A0A1E5KT38_9ENTE</name>
<sequence length="105" mass="12848">MRFIKRVELNSPTRPAQFFYSLKLIPFRRLISNRIDIEGTVYNFWLFPSKNKRKYIAAFPVENVNHFLVFEYREISQCYLSTQKEYKLSDFDMEKPIVKMVYSWM</sequence>